<sequence length="123" mass="12970">MARSAPPRRPGGLGRRHRRPDRPCHRDGSNFKTVADLPDSESAHAYALLGPSTGSTETGRIVWRTADEAVEAAEVRADVAGMLARVASLPGVRAIGSPYAADGSAQLDTGRNTAYATVTLFGR</sequence>
<reference evidence="2" key="1">
    <citation type="submission" date="2020-12" db="EMBL/GenBank/DDBJ databases">
        <title>Genomic characterization of non-nitrogen-fixing Frankia strains.</title>
        <authorList>
            <person name="Carlos-Shanley C."/>
            <person name="Guerra T."/>
            <person name="Hahn D."/>
        </authorList>
    </citation>
    <scope>NUCLEOTIDE SEQUENCE</scope>
    <source>
        <strain evidence="2">CN6</strain>
    </source>
</reference>
<dbReference type="AlphaFoldDB" id="A0A937RCY4"/>
<evidence type="ECO:0000313" key="3">
    <source>
        <dbReference type="Proteomes" id="UP000604475"/>
    </source>
</evidence>
<dbReference type="Proteomes" id="UP000604475">
    <property type="component" value="Unassembled WGS sequence"/>
</dbReference>
<accession>A0A937RCY4</accession>
<dbReference type="RefSeq" id="WP_202998829.1">
    <property type="nucleotide sequence ID" value="NZ_JADWYU010000096.1"/>
</dbReference>
<feature type="region of interest" description="Disordered" evidence="1">
    <location>
        <begin position="1"/>
        <end position="36"/>
    </location>
</feature>
<gene>
    <name evidence="2" type="ORF">I7412_10450</name>
</gene>
<dbReference type="EMBL" id="JAEACQ010000162">
    <property type="protein sequence ID" value="MBL7627582.1"/>
    <property type="molecule type" value="Genomic_DNA"/>
</dbReference>
<proteinExistence type="predicted"/>
<comment type="caution">
    <text evidence="2">The sequence shown here is derived from an EMBL/GenBank/DDBJ whole genome shotgun (WGS) entry which is preliminary data.</text>
</comment>
<protein>
    <submittedName>
        <fullName evidence="2">Uncharacterized protein</fullName>
    </submittedName>
</protein>
<name>A0A937RCY4_9ACTN</name>
<evidence type="ECO:0000313" key="2">
    <source>
        <dbReference type="EMBL" id="MBL7627582.1"/>
    </source>
</evidence>
<organism evidence="2 3">
    <name type="scientific">Frankia nepalensis</name>
    <dbReference type="NCBI Taxonomy" id="1836974"/>
    <lineage>
        <taxon>Bacteria</taxon>
        <taxon>Bacillati</taxon>
        <taxon>Actinomycetota</taxon>
        <taxon>Actinomycetes</taxon>
        <taxon>Frankiales</taxon>
        <taxon>Frankiaceae</taxon>
        <taxon>Frankia</taxon>
    </lineage>
</organism>
<evidence type="ECO:0000256" key="1">
    <source>
        <dbReference type="SAM" id="MobiDB-lite"/>
    </source>
</evidence>
<keyword evidence="3" id="KW-1185">Reference proteome</keyword>